<proteinExistence type="predicted"/>
<name>I4EKG9_9BACT</name>
<keyword evidence="2" id="KW-1185">Reference proteome</keyword>
<comment type="caution">
    <text evidence="1">The sequence shown here is derived from an EMBL/GenBank/DDBJ whole genome shotgun (WGS) entry which is preliminary data.</text>
</comment>
<dbReference type="Proteomes" id="UP000004221">
    <property type="component" value="Unassembled WGS sequence"/>
</dbReference>
<accession>I4EKG9</accession>
<evidence type="ECO:0000313" key="2">
    <source>
        <dbReference type="Proteomes" id="UP000004221"/>
    </source>
</evidence>
<protein>
    <submittedName>
        <fullName evidence="1">Uncharacterized protein</fullName>
    </submittedName>
</protein>
<dbReference type="AlphaFoldDB" id="I4EKG9"/>
<organism evidence="1 2">
    <name type="scientific">Nitrolancea hollandica Lb</name>
    <dbReference type="NCBI Taxonomy" id="1129897"/>
    <lineage>
        <taxon>Bacteria</taxon>
        <taxon>Pseudomonadati</taxon>
        <taxon>Thermomicrobiota</taxon>
        <taxon>Thermomicrobia</taxon>
        <taxon>Sphaerobacterales</taxon>
        <taxon>Sphaerobacterineae</taxon>
        <taxon>Sphaerobacteraceae</taxon>
        <taxon>Nitrolancea</taxon>
    </lineage>
</organism>
<sequence>MKARCPQTQVIVSLKQGELAKIGGGLSGFPPTEFVLFDPHGHTIEDINALKVGYVDIPGFTWPASGDQVLRGCLKNPSSPNAFAGLSVTVEQTIKPDEIPALVAECYFALPIPSSVDKWTFFQYFLGKLEDAAKKAAIEKALGTPRAQGVKACEELWWNRPVESS</sequence>
<evidence type="ECO:0000313" key="1">
    <source>
        <dbReference type="EMBL" id="CCF85181.1"/>
    </source>
</evidence>
<dbReference type="EMBL" id="CAGS01000401">
    <property type="protein sequence ID" value="CCF85181.1"/>
    <property type="molecule type" value="Genomic_DNA"/>
</dbReference>
<gene>
    <name evidence="1" type="ORF">NITHO_460017</name>
</gene>
<reference evidence="1 2" key="1">
    <citation type="journal article" date="2012" name="ISME J.">
        <title>Nitrification expanded: discovery, physiology and genomics of a nitrite-oxidizing bacterium from the phylum Chloroflexi.</title>
        <authorList>
            <person name="Sorokin D.Y."/>
            <person name="Lucker S."/>
            <person name="Vejmelkova D."/>
            <person name="Kostrikina N.A."/>
            <person name="Kleerebezem R."/>
            <person name="Rijpstra W.I."/>
            <person name="Damste J.S."/>
            <person name="Le Paslier D."/>
            <person name="Muyzer G."/>
            <person name="Wagner M."/>
            <person name="van Loosdrecht M.C."/>
            <person name="Daims H."/>
        </authorList>
    </citation>
    <scope>NUCLEOTIDE SEQUENCE [LARGE SCALE GENOMIC DNA]</scope>
    <source>
        <strain evidence="2">none</strain>
    </source>
</reference>